<evidence type="ECO:0000313" key="4">
    <source>
        <dbReference type="Proteomes" id="UP000648984"/>
    </source>
</evidence>
<name>A0ABX1QAF5_9RHOO</name>
<reference evidence="3 4" key="1">
    <citation type="submission" date="2019-12" db="EMBL/GenBank/DDBJ databases">
        <title>Comparative genomics gives insights into the taxonomy of the Azoarcus-Aromatoleum group and reveals separate origins of nif in the plant-associated Azoarcus and non-plant-associated Aromatoleum sub-groups.</title>
        <authorList>
            <person name="Lafos M."/>
            <person name="Maluk M."/>
            <person name="Batista M."/>
            <person name="Junghare M."/>
            <person name="Carmona M."/>
            <person name="Faoro H."/>
            <person name="Cruz L.M."/>
            <person name="Battistoni F."/>
            <person name="De Souza E."/>
            <person name="Pedrosa F."/>
            <person name="Chen W.-M."/>
            <person name="Poole P.S."/>
            <person name="Dixon R.A."/>
            <person name="James E.K."/>
        </authorList>
    </citation>
    <scope>NUCLEOTIDE SEQUENCE [LARGE SCALE GENOMIC DNA]</scope>
    <source>
        <strain evidence="3 4">22Lin</strain>
    </source>
</reference>
<dbReference type="PROSITE" id="PS50222">
    <property type="entry name" value="EF_HAND_2"/>
    <property type="match status" value="1"/>
</dbReference>
<feature type="domain" description="EF-hand" evidence="2">
    <location>
        <begin position="78"/>
        <end position="113"/>
    </location>
</feature>
<dbReference type="InterPro" id="IPR011992">
    <property type="entry name" value="EF-hand-dom_pair"/>
</dbReference>
<protein>
    <recommendedName>
        <fullName evidence="2">EF-hand domain-containing protein</fullName>
    </recommendedName>
</protein>
<dbReference type="EMBL" id="WTVQ01000016">
    <property type="protein sequence ID" value="NMG75367.1"/>
    <property type="molecule type" value="Genomic_DNA"/>
</dbReference>
<keyword evidence="4" id="KW-1185">Reference proteome</keyword>
<proteinExistence type="predicted"/>
<evidence type="ECO:0000259" key="2">
    <source>
        <dbReference type="PROSITE" id="PS50222"/>
    </source>
</evidence>
<evidence type="ECO:0000313" key="3">
    <source>
        <dbReference type="EMBL" id="NMG75367.1"/>
    </source>
</evidence>
<accession>A0ABX1QAF5</accession>
<dbReference type="RefSeq" id="WP_169260516.1">
    <property type="nucleotide sequence ID" value="NZ_WTVQ01000016.1"/>
</dbReference>
<organism evidence="3 4">
    <name type="scientific">Aromatoleum diolicum</name>
    <dbReference type="NCBI Taxonomy" id="75796"/>
    <lineage>
        <taxon>Bacteria</taxon>
        <taxon>Pseudomonadati</taxon>
        <taxon>Pseudomonadota</taxon>
        <taxon>Betaproteobacteria</taxon>
        <taxon>Rhodocyclales</taxon>
        <taxon>Rhodocyclaceae</taxon>
        <taxon>Aromatoleum</taxon>
    </lineage>
</organism>
<dbReference type="Pfam" id="PF13202">
    <property type="entry name" value="EF-hand_5"/>
    <property type="match status" value="1"/>
</dbReference>
<dbReference type="Gene3D" id="1.10.238.10">
    <property type="entry name" value="EF-hand"/>
    <property type="match status" value="1"/>
</dbReference>
<feature type="signal peptide" evidence="1">
    <location>
        <begin position="1"/>
        <end position="23"/>
    </location>
</feature>
<dbReference type="PROSITE" id="PS00018">
    <property type="entry name" value="EF_HAND_1"/>
    <property type="match status" value="1"/>
</dbReference>
<gene>
    <name evidence="3" type="ORF">GPA25_11425</name>
</gene>
<dbReference type="SUPFAM" id="SSF47473">
    <property type="entry name" value="EF-hand"/>
    <property type="match status" value="1"/>
</dbReference>
<dbReference type="Proteomes" id="UP000648984">
    <property type="component" value="Unassembled WGS sequence"/>
</dbReference>
<keyword evidence="1" id="KW-0732">Signal</keyword>
<feature type="chain" id="PRO_5045893135" description="EF-hand domain-containing protein" evidence="1">
    <location>
        <begin position="24"/>
        <end position="116"/>
    </location>
</feature>
<dbReference type="InterPro" id="IPR002048">
    <property type="entry name" value="EF_hand_dom"/>
</dbReference>
<dbReference type="InterPro" id="IPR018247">
    <property type="entry name" value="EF_Hand_1_Ca_BS"/>
</dbReference>
<evidence type="ECO:0000256" key="1">
    <source>
        <dbReference type="SAM" id="SignalP"/>
    </source>
</evidence>
<comment type="caution">
    <text evidence="3">The sequence shown here is derived from an EMBL/GenBank/DDBJ whole genome shotgun (WGS) entry which is preliminary data.</text>
</comment>
<sequence>MKTKQLICAVIAVSVLAPVIAGAAGALAPATPAAAAPSVAVQTQPEKTEALPSVADVEYVFGLLDLDTDGRIAKEEAKASAPLVKYFGDIDTDSDGTISLSEWSAYFRYSEPRAGA</sequence>